<dbReference type="GO" id="GO:0006351">
    <property type="term" value="P:DNA-templated transcription"/>
    <property type="evidence" value="ECO:0007669"/>
    <property type="project" value="InterPro"/>
</dbReference>
<dbReference type="SMART" id="SM00906">
    <property type="entry name" value="Fungal_trans"/>
    <property type="match status" value="1"/>
</dbReference>
<dbReference type="GO" id="GO:0008270">
    <property type="term" value="F:zinc ion binding"/>
    <property type="evidence" value="ECO:0007669"/>
    <property type="project" value="InterPro"/>
</dbReference>
<evidence type="ECO:0000256" key="8">
    <source>
        <dbReference type="SAM" id="MobiDB-lite"/>
    </source>
</evidence>
<dbReference type="Pfam" id="PF04082">
    <property type="entry name" value="Fungal_trans"/>
    <property type="match status" value="1"/>
</dbReference>
<evidence type="ECO:0000313" key="10">
    <source>
        <dbReference type="EMBL" id="OBT99109.2"/>
    </source>
</evidence>
<dbReference type="InterPro" id="IPR036864">
    <property type="entry name" value="Zn2-C6_fun-type_DNA-bd_sf"/>
</dbReference>
<dbReference type="EMBL" id="KV460214">
    <property type="protein sequence ID" value="OBT99109.2"/>
    <property type="molecule type" value="Genomic_DNA"/>
</dbReference>
<sequence length="801" mass="90296">MEFQGVPDEQPLAIDQPMSDTRSMDDAQNGTHQRARRQRPICRTCVRCRAKKVKCDGHRPKCRTCVAGSHPCTYPEDARKAGRLSKAEVEALQNEVIVYRNLLKSHPNGHQQLSASKHVPTERTTPNHRLEGERSHLESAPRQEPILNTARLASPRDEPCVEPSRSIRPVTLSPQFGGQEVSEVPDGPSTAETQIACAIDEDGSIQVHGVTSHLHISSTPRNNPMADFSTEPQQLLHTQVMKDQLFAFAALQRQHESVILGQLRRGINIKIELDGLPVELATHLLDLHWNRQHLAYLLTYRPAIFDSLTNNGPYANKLLLNAIYYSSCLYSDRIIFRSDPDDPATMGERFYNRFKELLVQELDRPSLATIVACLICGATLVSDGKQSAGWVLCGIAYRMIVDLGCHLSTSPQKDPKLLDSRLTATEIEIRTRIYWGSFVTDKFQSLYFGRQSALPPTDARVPRIFLDEYEELENWVPYTDPSTTPQDSTTSTYRQQPQYAVSTFQLHITLAEIAHAIASTFYTINSIRAERDQLLKRKQEIQLDLDDWMASVPQHLQFDEENDSPPPPNQITPYTTYYTLTILLERPFFSTGHLSSLADESSQSTNEAKCNNAAVRIWRLVDVYKRAHTLRRAPYLISYATYSAIVVLLNQTQNDASEYVNCIKFFWSALQDLQRGCNSGLGKPLRILQTLMNRLGQSIPTGNPAETYPTTQHHGAATQPQISTNTSAEKVVTQGCAIASQSIHRDTLDIDGMPQENLNNEIWQDNSWVDTMTYGQGLMDDSLFGLFTTDQQFMPGFDQNF</sequence>
<dbReference type="Proteomes" id="UP000091956">
    <property type="component" value="Unassembled WGS sequence"/>
</dbReference>
<evidence type="ECO:0000313" key="11">
    <source>
        <dbReference type="Proteomes" id="UP000091956"/>
    </source>
</evidence>
<dbReference type="Gene3D" id="4.10.240.10">
    <property type="entry name" value="Zn(2)-C6 fungal-type DNA-binding domain"/>
    <property type="match status" value="1"/>
</dbReference>
<keyword evidence="5" id="KW-0238">DNA-binding</keyword>
<feature type="region of interest" description="Disordered" evidence="8">
    <location>
        <begin position="1"/>
        <end position="36"/>
    </location>
</feature>
<name>A0A1B8GTE7_9PEZI</name>
<dbReference type="PANTHER" id="PTHR31313:SF86">
    <property type="entry name" value="ZN(2)-C6 FUNGAL-TYPE DOMAIN-CONTAINING PROTEIN"/>
    <property type="match status" value="1"/>
</dbReference>
<dbReference type="GeneID" id="28835673"/>
<dbReference type="PANTHER" id="PTHR31313">
    <property type="entry name" value="TY1 ENHANCER ACTIVATOR"/>
    <property type="match status" value="1"/>
</dbReference>
<comment type="subcellular location">
    <subcellularLocation>
        <location evidence="1">Nucleus</location>
    </subcellularLocation>
</comment>
<protein>
    <recommendedName>
        <fullName evidence="9">Zn(2)-C6 fungal-type domain-containing protein</fullName>
    </recommendedName>
</protein>
<reference evidence="10 11" key="1">
    <citation type="submission" date="2016-03" db="EMBL/GenBank/DDBJ databases">
        <title>Comparative genomics of Pseudogymnoascus destructans, the fungus causing white-nose syndrome of bats.</title>
        <authorList>
            <person name="Palmer J.M."/>
            <person name="Drees K.P."/>
            <person name="Foster J.T."/>
            <person name="Lindner D.L."/>
        </authorList>
    </citation>
    <scope>NUCLEOTIDE SEQUENCE [LARGE SCALE GENOMIC DNA]</scope>
    <source>
        <strain evidence="10 11">UAMH 10579</strain>
    </source>
</reference>
<dbReference type="SUPFAM" id="SSF57701">
    <property type="entry name" value="Zn2/Cys6 DNA-binding domain"/>
    <property type="match status" value="1"/>
</dbReference>
<accession>A0A1B8GTE7</accession>
<evidence type="ECO:0000259" key="9">
    <source>
        <dbReference type="PROSITE" id="PS50048"/>
    </source>
</evidence>
<reference evidence="11" key="2">
    <citation type="journal article" date="2018" name="Nat. Commun.">
        <title>Extreme sensitivity to ultraviolet light in the fungal pathogen causing white-nose syndrome of bats.</title>
        <authorList>
            <person name="Palmer J.M."/>
            <person name="Drees K.P."/>
            <person name="Foster J.T."/>
            <person name="Lindner D.L."/>
        </authorList>
    </citation>
    <scope>NUCLEOTIDE SEQUENCE [LARGE SCALE GENOMIC DNA]</scope>
    <source>
        <strain evidence="11">UAMH 10579</strain>
    </source>
</reference>
<keyword evidence="3" id="KW-0862">Zinc</keyword>
<evidence type="ECO:0000256" key="7">
    <source>
        <dbReference type="ARBA" id="ARBA00023242"/>
    </source>
</evidence>
<dbReference type="AlphaFoldDB" id="A0A1B8GTE7"/>
<evidence type="ECO:0000256" key="4">
    <source>
        <dbReference type="ARBA" id="ARBA00023015"/>
    </source>
</evidence>
<dbReference type="Pfam" id="PF00172">
    <property type="entry name" value="Zn_clus"/>
    <property type="match status" value="1"/>
</dbReference>
<keyword evidence="7" id="KW-0539">Nucleus</keyword>
<feature type="compositionally biased region" description="Polar residues" evidence="8">
    <location>
        <begin position="18"/>
        <end position="32"/>
    </location>
</feature>
<keyword evidence="6" id="KW-0804">Transcription</keyword>
<dbReference type="SMART" id="SM00066">
    <property type="entry name" value="GAL4"/>
    <property type="match status" value="1"/>
</dbReference>
<evidence type="ECO:0000256" key="5">
    <source>
        <dbReference type="ARBA" id="ARBA00023125"/>
    </source>
</evidence>
<keyword evidence="4" id="KW-0805">Transcription regulation</keyword>
<evidence type="ECO:0000256" key="3">
    <source>
        <dbReference type="ARBA" id="ARBA00022833"/>
    </source>
</evidence>
<evidence type="ECO:0000256" key="1">
    <source>
        <dbReference type="ARBA" id="ARBA00004123"/>
    </source>
</evidence>
<dbReference type="STRING" id="342668.A0A1B8GTE7"/>
<feature type="domain" description="Zn(2)-C6 fungal-type" evidence="9">
    <location>
        <begin position="44"/>
        <end position="74"/>
    </location>
</feature>
<feature type="region of interest" description="Disordered" evidence="8">
    <location>
        <begin position="107"/>
        <end position="189"/>
    </location>
</feature>
<dbReference type="InterPro" id="IPR007219">
    <property type="entry name" value="XnlR_reg_dom"/>
</dbReference>
<dbReference type="CDD" id="cd00067">
    <property type="entry name" value="GAL4"/>
    <property type="match status" value="1"/>
</dbReference>
<dbReference type="PROSITE" id="PS50048">
    <property type="entry name" value="ZN2_CY6_FUNGAL_2"/>
    <property type="match status" value="1"/>
</dbReference>
<keyword evidence="2" id="KW-0479">Metal-binding</keyword>
<keyword evidence="11" id="KW-1185">Reference proteome</keyword>
<gene>
    <name evidence="10" type="ORF">VE01_02287</name>
</gene>
<proteinExistence type="predicted"/>
<evidence type="ECO:0000256" key="2">
    <source>
        <dbReference type="ARBA" id="ARBA00022723"/>
    </source>
</evidence>
<dbReference type="GO" id="GO:0000981">
    <property type="term" value="F:DNA-binding transcription factor activity, RNA polymerase II-specific"/>
    <property type="evidence" value="ECO:0007669"/>
    <property type="project" value="InterPro"/>
</dbReference>
<dbReference type="RefSeq" id="XP_018132842.2">
    <property type="nucleotide sequence ID" value="XM_018271797.2"/>
</dbReference>
<dbReference type="GO" id="GO:0003677">
    <property type="term" value="F:DNA binding"/>
    <property type="evidence" value="ECO:0007669"/>
    <property type="project" value="UniProtKB-KW"/>
</dbReference>
<dbReference type="GO" id="GO:0005634">
    <property type="term" value="C:nucleus"/>
    <property type="evidence" value="ECO:0007669"/>
    <property type="project" value="UniProtKB-SubCell"/>
</dbReference>
<feature type="compositionally biased region" description="Basic and acidic residues" evidence="8">
    <location>
        <begin position="128"/>
        <end position="141"/>
    </location>
</feature>
<evidence type="ECO:0000256" key="6">
    <source>
        <dbReference type="ARBA" id="ARBA00023163"/>
    </source>
</evidence>
<organism evidence="10 11">
    <name type="scientific">Pseudogymnoascus verrucosus</name>
    <dbReference type="NCBI Taxonomy" id="342668"/>
    <lineage>
        <taxon>Eukaryota</taxon>
        <taxon>Fungi</taxon>
        <taxon>Dikarya</taxon>
        <taxon>Ascomycota</taxon>
        <taxon>Pezizomycotina</taxon>
        <taxon>Leotiomycetes</taxon>
        <taxon>Thelebolales</taxon>
        <taxon>Thelebolaceae</taxon>
        <taxon>Pseudogymnoascus</taxon>
    </lineage>
</organism>
<dbReference type="InterPro" id="IPR051615">
    <property type="entry name" value="Transcr_Regulatory_Elem"/>
</dbReference>
<dbReference type="CDD" id="cd12148">
    <property type="entry name" value="fungal_TF_MHR"/>
    <property type="match status" value="1"/>
</dbReference>
<dbReference type="PROSITE" id="PS00463">
    <property type="entry name" value="ZN2_CY6_FUNGAL_1"/>
    <property type="match status" value="1"/>
</dbReference>
<dbReference type="InterPro" id="IPR001138">
    <property type="entry name" value="Zn2Cys6_DnaBD"/>
</dbReference>